<keyword evidence="4" id="KW-0732">Signal</keyword>
<accession>A0ABM1JI72</accession>
<feature type="transmembrane region" description="Helical" evidence="11">
    <location>
        <begin position="836"/>
        <end position="859"/>
    </location>
</feature>
<keyword evidence="10" id="KW-0807">Transducer</keyword>
<dbReference type="SUPFAM" id="SSF53822">
    <property type="entry name" value="Periplasmic binding protein-like I"/>
    <property type="match status" value="1"/>
</dbReference>
<protein>
    <submittedName>
        <fullName evidence="14">Vomeronasal type-2 receptor 26-like</fullName>
    </submittedName>
</protein>
<evidence type="ECO:0000256" key="5">
    <source>
        <dbReference type="ARBA" id="ARBA00022989"/>
    </source>
</evidence>
<dbReference type="PROSITE" id="PS00981">
    <property type="entry name" value="G_PROTEIN_RECEP_F3_3"/>
    <property type="match status" value="1"/>
</dbReference>
<dbReference type="Pfam" id="PF01094">
    <property type="entry name" value="ANF_receptor"/>
    <property type="match status" value="1"/>
</dbReference>
<keyword evidence="7 11" id="KW-0472">Membrane</keyword>
<evidence type="ECO:0000256" key="2">
    <source>
        <dbReference type="ARBA" id="ARBA00022475"/>
    </source>
</evidence>
<dbReference type="InterPro" id="IPR006212">
    <property type="entry name" value="Furin_repeat"/>
</dbReference>
<reference evidence="14" key="1">
    <citation type="submission" date="2025-08" db="UniProtKB">
        <authorList>
            <consortium name="RefSeq"/>
        </authorList>
    </citation>
    <scope>IDENTIFICATION</scope>
</reference>
<keyword evidence="5 11" id="KW-1133">Transmembrane helix</keyword>
<feature type="transmembrane region" description="Helical" evidence="11">
    <location>
        <begin position="28"/>
        <end position="48"/>
    </location>
</feature>
<feature type="transmembrane region" description="Helical" evidence="11">
    <location>
        <begin position="715"/>
        <end position="735"/>
    </location>
</feature>
<dbReference type="PRINTS" id="PR00248">
    <property type="entry name" value="GPCRMGR"/>
</dbReference>
<feature type="transmembrane region" description="Helical" evidence="11">
    <location>
        <begin position="791"/>
        <end position="810"/>
    </location>
</feature>
<evidence type="ECO:0000256" key="7">
    <source>
        <dbReference type="ARBA" id="ARBA00023136"/>
    </source>
</evidence>
<dbReference type="Gene3D" id="2.10.50.30">
    <property type="entry name" value="GPCR, family 3, nine cysteines domain"/>
    <property type="match status" value="1"/>
</dbReference>
<evidence type="ECO:0000313" key="14">
    <source>
        <dbReference type="RefSeq" id="XP_015261159.1"/>
    </source>
</evidence>
<dbReference type="Gene3D" id="3.40.50.2300">
    <property type="match status" value="2"/>
</dbReference>
<dbReference type="PANTHER" id="PTHR24061:SF599">
    <property type="entry name" value="G-PROTEIN COUPLED RECEPTORS FAMILY 3 PROFILE DOMAIN-CONTAINING PROTEIN"/>
    <property type="match status" value="1"/>
</dbReference>
<dbReference type="InterPro" id="IPR001828">
    <property type="entry name" value="ANF_lig-bd_rcpt"/>
</dbReference>
<sequence>MRGSEALVLKIFIKYRDTPLVKANNQDLTYTLLIFLLLSFLCVLLFIGQPEKVTCLLRQTTFGIIFSVAVSYFDMHSMTKKIVLECNEGSVIMFYCVLSFLGFLAIISFTVAFVARKLPDSFNETKFITFSISPLPILHKYYKSGDLIIAGIMSQIYMFSHPITFGNCPSEEQFDHLFHFNPIWTYHASMELLSTQGRFIPNYKCDAQNNPVAVITGPNSDICLFTAVILCTYKIPQISYGSAPKMDNKTQSVFFHHMFPNQAHQYLGILRLLLYFRWTWIGVISLNDETGERFVQDIVPMLSQNGICLDFVATIPPPIFSSEIAEGLAEAVETYKLVMGSTAKVLVLHGEIQTMIVLRLFLRLPELEDIPVEGKGKIWILTAQMDFTSLPFQRDWDIDFVHGAISFAVHSVELSGFQKFLQEKNLTSAKEDGFIRQFWQQAFLCSFSNHTVDKEGGEICTGEEKLKDLPGSVFETATTTLSYNIYNGVYAVVHALQAMWSSRFKYRTIVPRGRWNLLDQEWWQLHHFLRSFSFNNTAGERISFNQNGEFLTELDIINWVTFPNQSFHRVKVGKTDSKAPPDKMLLIHEKAIEWPTVFNQVQPLSVCNEDCRAGFSRAKKEGQPFCCYDCLACPAGKISNEKDLNECSQCPEGQYPNKGQNLCLPKDLSFLSNGEPLGICLATLALSFSFITALVLGIFIKHRDSPLVKANNRDLTYTLLISLLLAFLSALLFIGEPKKVTCLLRQTAFGIIFSVAVSCVLAKTVLVVLAFMATKPGSRMRRWVGKKLSSYIVISCSLLQGTICTVWLTMSPPFPDFDMHSMTEKIVLECNEGSVIMFYCVLSFLGFLAIISFTVAFVARKLPNSFNEAKFITFSMLVFCSVWVSFVPTYLSTKGKSMVAVEIFCILTSSAGLLGCIFSPKCYIILLRPELNTKEQLIKRNN</sequence>
<evidence type="ECO:0000313" key="13">
    <source>
        <dbReference type="Proteomes" id="UP000694871"/>
    </source>
</evidence>
<evidence type="ECO:0000256" key="10">
    <source>
        <dbReference type="ARBA" id="ARBA00023224"/>
    </source>
</evidence>
<proteinExistence type="predicted"/>
<keyword evidence="6" id="KW-0297">G-protein coupled receptor</keyword>
<evidence type="ECO:0000256" key="4">
    <source>
        <dbReference type="ARBA" id="ARBA00022729"/>
    </source>
</evidence>
<dbReference type="PROSITE" id="PS50259">
    <property type="entry name" value="G_PROTEIN_RECEP_F3_4"/>
    <property type="match status" value="2"/>
</dbReference>
<feature type="transmembrane region" description="Helical" evidence="11">
    <location>
        <begin position="676"/>
        <end position="700"/>
    </location>
</feature>
<feature type="transmembrane region" description="Helical" evidence="11">
    <location>
        <begin position="871"/>
        <end position="891"/>
    </location>
</feature>
<dbReference type="InterPro" id="IPR000337">
    <property type="entry name" value="GPCR_3"/>
</dbReference>
<evidence type="ECO:0000259" key="12">
    <source>
        <dbReference type="PROSITE" id="PS50259"/>
    </source>
</evidence>
<evidence type="ECO:0000256" key="8">
    <source>
        <dbReference type="ARBA" id="ARBA00023170"/>
    </source>
</evidence>
<feature type="domain" description="G-protein coupled receptors family 3 profile" evidence="12">
    <location>
        <begin position="6"/>
        <end position="135"/>
    </location>
</feature>
<gene>
    <name evidence="14" type="primary">LOC107105676</name>
</gene>
<keyword evidence="2" id="KW-1003">Cell membrane</keyword>
<evidence type="ECO:0000256" key="3">
    <source>
        <dbReference type="ARBA" id="ARBA00022692"/>
    </source>
</evidence>
<evidence type="ECO:0000256" key="9">
    <source>
        <dbReference type="ARBA" id="ARBA00023180"/>
    </source>
</evidence>
<dbReference type="PANTHER" id="PTHR24061">
    <property type="entry name" value="CALCIUM-SENSING RECEPTOR-RELATED"/>
    <property type="match status" value="1"/>
</dbReference>
<dbReference type="GeneID" id="107105676"/>
<keyword evidence="8" id="KW-0675">Receptor</keyword>
<dbReference type="CDD" id="cd00064">
    <property type="entry name" value="FU"/>
    <property type="match status" value="1"/>
</dbReference>
<dbReference type="Proteomes" id="UP000694871">
    <property type="component" value="Unplaced"/>
</dbReference>
<dbReference type="CDD" id="cd15283">
    <property type="entry name" value="7tmC_V2R_pheromone"/>
    <property type="match status" value="1"/>
</dbReference>
<feature type="transmembrane region" description="Helical" evidence="11">
    <location>
        <begin position="747"/>
        <end position="771"/>
    </location>
</feature>
<keyword evidence="3 11" id="KW-0812">Transmembrane</keyword>
<dbReference type="InterPro" id="IPR004073">
    <property type="entry name" value="GPCR_3_vmron_rcpt_2"/>
</dbReference>
<feature type="transmembrane region" description="Helical" evidence="11">
    <location>
        <begin position="92"/>
        <end position="115"/>
    </location>
</feature>
<dbReference type="Pfam" id="PF00003">
    <property type="entry name" value="7tm_3"/>
    <property type="match status" value="3"/>
</dbReference>
<feature type="transmembrane region" description="Helical" evidence="11">
    <location>
        <begin position="897"/>
        <end position="918"/>
    </location>
</feature>
<dbReference type="InterPro" id="IPR000068">
    <property type="entry name" value="GPCR_3_Ca_sens_rcpt-rel"/>
</dbReference>
<dbReference type="InterPro" id="IPR028082">
    <property type="entry name" value="Peripla_BP_I"/>
</dbReference>
<keyword evidence="9" id="KW-0325">Glycoprotein</keyword>
<name>A0ABM1JI72_GEKJA</name>
<feature type="domain" description="G-protein coupled receptors family 3 profile" evidence="12">
    <location>
        <begin position="677"/>
        <end position="941"/>
    </location>
</feature>
<dbReference type="PRINTS" id="PR01535">
    <property type="entry name" value="VOMERONASL2R"/>
</dbReference>
<organism evidence="13 14">
    <name type="scientific">Gekko japonicus</name>
    <name type="common">Schlegel's Japanese gecko</name>
    <dbReference type="NCBI Taxonomy" id="146911"/>
    <lineage>
        <taxon>Eukaryota</taxon>
        <taxon>Metazoa</taxon>
        <taxon>Chordata</taxon>
        <taxon>Craniata</taxon>
        <taxon>Vertebrata</taxon>
        <taxon>Euteleostomi</taxon>
        <taxon>Lepidosauria</taxon>
        <taxon>Squamata</taxon>
        <taxon>Bifurcata</taxon>
        <taxon>Gekkota</taxon>
        <taxon>Gekkonidae</taxon>
        <taxon>Gekkoninae</taxon>
        <taxon>Gekko</taxon>
    </lineage>
</organism>
<dbReference type="InterPro" id="IPR017979">
    <property type="entry name" value="GPCR_3_CS"/>
</dbReference>
<comment type="subcellular location">
    <subcellularLocation>
        <location evidence="1">Cell membrane</location>
        <topology evidence="1">Multi-pass membrane protein</topology>
    </subcellularLocation>
</comment>
<evidence type="ECO:0000256" key="6">
    <source>
        <dbReference type="ARBA" id="ARBA00023040"/>
    </source>
</evidence>
<keyword evidence="13" id="KW-1185">Reference proteome</keyword>
<dbReference type="InterPro" id="IPR011500">
    <property type="entry name" value="GPCR_3_9-Cys_dom"/>
</dbReference>
<dbReference type="InterPro" id="IPR017978">
    <property type="entry name" value="GPCR_3_C"/>
</dbReference>
<evidence type="ECO:0000256" key="11">
    <source>
        <dbReference type="SAM" id="Phobius"/>
    </source>
</evidence>
<evidence type="ECO:0000256" key="1">
    <source>
        <dbReference type="ARBA" id="ARBA00004651"/>
    </source>
</evidence>
<dbReference type="RefSeq" id="XP_015261159.1">
    <property type="nucleotide sequence ID" value="XM_015405673.1"/>
</dbReference>
<dbReference type="Pfam" id="PF07562">
    <property type="entry name" value="NCD3G"/>
    <property type="match status" value="1"/>
</dbReference>
<dbReference type="InterPro" id="IPR038550">
    <property type="entry name" value="GPCR_3_9-Cys_sf"/>
</dbReference>